<sequence>MLDELVVREWAACAAAALDAARGRLDALNVIPVPDADTGSNALLTFVGGRDALAALPVGSGTRAALGALARGAMLAARGNSGVILSQYLGGLARLPTPVPGAPDVLDADDLAEALARAARAARTAVAQPQEGTVLTLADEIAEAAAVAGGARVGAAEVVRLAVAAGHAELDRISRTHPVLRAAHVPDAGACALLVVLDALAAAAGPAPDAPPGAIALDWLPERAASSGSSGEGGVSGAVSGGAFEVMLVVRAPDPDLAPGLRTVLDGVGDAVAVVAGDGWCHAHVHTDDPAAAIEACAVGAREQVVVRRLDLVGACVDGGGPAAGAWGLVVVTRSPGLAGWYATAGAVVLVACDGAPVRADHLRRAITDTAAADVLLLPGGVAADRDLEPVRDELAGLQVIGASDELAAVVATLAFAVESGSRGVQAATLALARLRRWSSADDEPEARGTALETSAAGLADLLEQWGTGAPEPAALTVVHDAGFTPEARAAIAAAAQGHGLDVTFVGPASGGPRVALGLD</sequence>
<dbReference type="SMART" id="SM01120">
    <property type="entry name" value="Dak2"/>
    <property type="match status" value="1"/>
</dbReference>
<dbReference type="RefSeq" id="WP_186812642.1">
    <property type="nucleotide sequence ID" value="NZ_BJWG01000007.1"/>
</dbReference>
<evidence type="ECO:0000313" key="2">
    <source>
        <dbReference type="EMBL" id="GEL95110.1"/>
    </source>
</evidence>
<dbReference type="GO" id="GO:0006071">
    <property type="term" value="P:glycerol metabolic process"/>
    <property type="evidence" value="ECO:0007669"/>
    <property type="project" value="InterPro"/>
</dbReference>
<gene>
    <name evidence="2" type="ORF">CCO02nite_17680</name>
</gene>
<evidence type="ECO:0000259" key="1">
    <source>
        <dbReference type="PROSITE" id="PS51480"/>
    </source>
</evidence>
<dbReference type="Pfam" id="PF02734">
    <property type="entry name" value="Dak2"/>
    <property type="match status" value="1"/>
</dbReference>
<dbReference type="InterPro" id="IPR033470">
    <property type="entry name" value="FakA-like_C"/>
</dbReference>
<dbReference type="PANTHER" id="PTHR33434">
    <property type="entry name" value="DEGV DOMAIN-CONTAINING PROTEIN DR_1986-RELATED"/>
    <property type="match status" value="1"/>
</dbReference>
<comment type="caution">
    <text evidence="2">The sequence shown here is derived from an EMBL/GenBank/DDBJ whole genome shotgun (WGS) entry which is preliminary data.</text>
</comment>
<organism evidence="2 3">
    <name type="scientific">Cellulomonas composti</name>
    <dbReference type="NCBI Taxonomy" id="266130"/>
    <lineage>
        <taxon>Bacteria</taxon>
        <taxon>Bacillati</taxon>
        <taxon>Actinomycetota</taxon>
        <taxon>Actinomycetes</taxon>
        <taxon>Micrococcales</taxon>
        <taxon>Cellulomonadaceae</taxon>
        <taxon>Cellulomonas</taxon>
    </lineage>
</organism>
<dbReference type="PANTHER" id="PTHR33434:SF4">
    <property type="entry name" value="PHOSPHATASE PROTEIN"/>
    <property type="match status" value="1"/>
</dbReference>
<accession>A0A511JAU1</accession>
<dbReference type="Pfam" id="PF21645">
    <property type="entry name" value="FakA-like_M"/>
    <property type="match status" value="1"/>
</dbReference>
<reference evidence="2 3" key="1">
    <citation type="submission" date="2019-07" db="EMBL/GenBank/DDBJ databases">
        <title>Whole genome shotgun sequence of Cellulomonas composti NBRC 100758.</title>
        <authorList>
            <person name="Hosoyama A."/>
            <person name="Uohara A."/>
            <person name="Ohji S."/>
            <person name="Ichikawa N."/>
        </authorList>
    </citation>
    <scope>NUCLEOTIDE SEQUENCE [LARGE SCALE GENOMIC DNA]</scope>
    <source>
        <strain evidence="2 3">NBRC 100758</strain>
    </source>
</reference>
<dbReference type="EMBL" id="BJWG01000007">
    <property type="protein sequence ID" value="GEL95110.1"/>
    <property type="molecule type" value="Genomic_DNA"/>
</dbReference>
<dbReference type="SUPFAM" id="SSF101473">
    <property type="entry name" value="DhaL-like"/>
    <property type="match status" value="1"/>
</dbReference>
<evidence type="ECO:0000313" key="3">
    <source>
        <dbReference type="Proteomes" id="UP000321720"/>
    </source>
</evidence>
<dbReference type="Gene3D" id="1.25.40.340">
    <property type="match status" value="1"/>
</dbReference>
<proteinExistence type="predicted"/>
<dbReference type="AlphaFoldDB" id="A0A511JAU1"/>
<feature type="domain" description="DhaL" evidence="1">
    <location>
        <begin position="5"/>
        <end position="202"/>
    </location>
</feature>
<dbReference type="SMART" id="SM01121">
    <property type="entry name" value="Dak1_2"/>
    <property type="match status" value="1"/>
</dbReference>
<dbReference type="InterPro" id="IPR004007">
    <property type="entry name" value="DhaL_dom"/>
</dbReference>
<name>A0A511JAU1_9CELL</name>
<dbReference type="InterPro" id="IPR048394">
    <property type="entry name" value="FakA-like_M"/>
</dbReference>
<dbReference type="InterPro" id="IPR036117">
    <property type="entry name" value="DhaL_dom_sf"/>
</dbReference>
<dbReference type="PROSITE" id="PS51480">
    <property type="entry name" value="DHAL"/>
    <property type="match status" value="1"/>
</dbReference>
<keyword evidence="3" id="KW-1185">Reference proteome</keyword>
<dbReference type="Proteomes" id="UP000321720">
    <property type="component" value="Unassembled WGS sequence"/>
</dbReference>
<dbReference type="InterPro" id="IPR050270">
    <property type="entry name" value="DegV_domain_contain"/>
</dbReference>
<dbReference type="GO" id="GO:0004371">
    <property type="term" value="F:glycerone kinase activity"/>
    <property type="evidence" value="ECO:0007669"/>
    <property type="project" value="InterPro"/>
</dbReference>
<protein>
    <recommendedName>
        <fullName evidence="1">DhaL domain-containing protein</fullName>
    </recommendedName>
</protein>